<comment type="catalytic activity">
    <reaction evidence="11 14">
        <text>myo-inositol + O2 = D-glucuronate + H2O + H(+)</text>
        <dbReference type="Rhea" id="RHEA:23696"/>
        <dbReference type="ChEBI" id="CHEBI:15377"/>
        <dbReference type="ChEBI" id="CHEBI:15378"/>
        <dbReference type="ChEBI" id="CHEBI:15379"/>
        <dbReference type="ChEBI" id="CHEBI:17268"/>
        <dbReference type="ChEBI" id="CHEBI:58720"/>
        <dbReference type="EC" id="1.13.99.1"/>
    </reaction>
</comment>
<feature type="binding site" evidence="13">
    <location>
        <position position="130"/>
    </location>
    <ligand>
        <name>Fe cation</name>
        <dbReference type="ChEBI" id="CHEBI:24875"/>
        <label>1</label>
    </ligand>
</feature>
<keyword evidence="6 14" id="KW-0963">Cytoplasm</keyword>
<sequence length="293" mass="34468">MASEQKGDVSMIDPSQLLRPEPVFNDKPIEAFRDYTVDDNDPIRERVRRTYYDMHTNVTVELVKQKREKWLKFNTFKSTIKDALIKLNELVDESDPDTSLPNIVHAFQTAERIRIDHPDDDWFHLTGLIHDLGKVMAFYGEPQWCVVGDTFPWAASGLSLLCTDLRASRTTLTLTTPNTSNTEYGMYEPHCGLDNLLISWSHDEYMYQFLKHNKSKIPEKGLYMIRYHSLYPWHAGGDYRHLTNEKDEQILQWVLEFNKYDLYTKSTKVPDIEALWPYYEKLIDKYIPGVCEW</sequence>
<dbReference type="PANTHER" id="PTHR12588">
    <property type="entry name" value="MYOINOSITOL OXYGENASE"/>
    <property type="match status" value="1"/>
</dbReference>
<organism evidence="16 17">
    <name type="scientific">Spodoptera exigua</name>
    <name type="common">Beet armyworm</name>
    <name type="synonym">Noctua fulgens</name>
    <dbReference type="NCBI Taxonomy" id="7107"/>
    <lineage>
        <taxon>Eukaryota</taxon>
        <taxon>Metazoa</taxon>
        <taxon>Ecdysozoa</taxon>
        <taxon>Arthropoda</taxon>
        <taxon>Hexapoda</taxon>
        <taxon>Insecta</taxon>
        <taxon>Pterygota</taxon>
        <taxon>Neoptera</taxon>
        <taxon>Endopterygota</taxon>
        <taxon>Lepidoptera</taxon>
        <taxon>Glossata</taxon>
        <taxon>Ditrysia</taxon>
        <taxon>Noctuoidea</taxon>
        <taxon>Noctuidae</taxon>
        <taxon>Amphipyrinae</taxon>
        <taxon>Spodoptera</taxon>
    </lineage>
</organism>
<evidence type="ECO:0000256" key="9">
    <source>
        <dbReference type="ARBA" id="ARBA00023004"/>
    </source>
</evidence>
<dbReference type="PANTHER" id="PTHR12588:SF0">
    <property type="entry name" value="INOSITOL OXYGENASE"/>
    <property type="match status" value="1"/>
</dbReference>
<evidence type="ECO:0000313" key="17">
    <source>
        <dbReference type="Proteomes" id="UP000648187"/>
    </source>
</evidence>
<comment type="pathway">
    <text evidence="2 14">Polyol metabolism; myo-inositol degradation into D-glucuronate; D-glucuronate from myo-inositol: step 1/1.</text>
</comment>
<evidence type="ECO:0000256" key="5">
    <source>
        <dbReference type="ARBA" id="ARBA00019269"/>
    </source>
</evidence>
<comment type="similarity">
    <text evidence="3 14">Belongs to the myo-inositol oxygenase family.</text>
</comment>
<feature type="binding site" evidence="12">
    <location>
        <position position="134"/>
    </location>
    <ligand>
        <name>substrate</name>
    </ligand>
</feature>
<proteinExistence type="inferred from homology"/>
<feature type="binding site" evidence="12">
    <location>
        <begin position="148"/>
        <end position="149"/>
    </location>
    <ligand>
        <name>substrate</name>
    </ligand>
</feature>
<dbReference type="EMBL" id="JACKWZ010000242">
    <property type="protein sequence ID" value="KAF9410882.1"/>
    <property type="molecule type" value="Genomic_DNA"/>
</dbReference>
<name>A0A835L025_SPOEX</name>
<dbReference type="Pfam" id="PF05153">
    <property type="entry name" value="MIOX"/>
    <property type="match status" value="1"/>
</dbReference>
<evidence type="ECO:0000256" key="1">
    <source>
        <dbReference type="ARBA" id="ARBA00004496"/>
    </source>
</evidence>
<evidence type="ECO:0000256" key="4">
    <source>
        <dbReference type="ARBA" id="ARBA00011919"/>
    </source>
</evidence>
<feature type="binding site" evidence="13">
    <location>
        <position position="228"/>
    </location>
    <ligand>
        <name>Fe cation</name>
        <dbReference type="ChEBI" id="CHEBI:24875"/>
        <label>1</label>
    </ligand>
</feature>
<feature type="binding site" evidence="12">
    <location>
        <position position="33"/>
    </location>
    <ligand>
        <name>substrate</name>
    </ligand>
</feature>
<evidence type="ECO:0000256" key="12">
    <source>
        <dbReference type="PIRSR" id="PIRSR607828-1"/>
    </source>
</evidence>
<evidence type="ECO:0000256" key="7">
    <source>
        <dbReference type="ARBA" id="ARBA00022723"/>
    </source>
</evidence>
<comment type="subcellular location">
    <subcellularLocation>
        <location evidence="1 14">Cytoplasm</location>
    </subcellularLocation>
</comment>
<dbReference type="GO" id="GO:0050113">
    <property type="term" value="F:inositol oxygenase activity"/>
    <property type="evidence" value="ECO:0007669"/>
    <property type="project" value="UniProtKB-UniRule"/>
</dbReference>
<feature type="binding site" evidence="12">
    <location>
        <begin position="92"/>
        <end position="94"/>
    </location>
    <ligand>
        <name>substrate</name>
    </ligand>
</feature>
<evidence type="ECO:0000256" key="2">
    <source>
        <dbReference type="ARBA" id="ARBA00005167"/>
    </source>
</evidence>
<reference evidence="16" key="1">
    <citation type="submission" date="2020-08" db="EMBL/GenBank/DDBJ databases">
        <title>Spodoptera exigua strain:BAW_Kor-Di-RS1 Genome sequencing and assembly.</title>
        <authorList>
            <person name="Kim J."/>
            <person name="Nam H.Y."/>
            <person name="Kwon M."/>
            <person name="Choi J.H."/>
            <person name="Cho S.R."/>
            <person name="Kim G.-H."/>
        </authorList>
    </citation>
    <scope>NUCLEOTIDE SEQUENCE</scope>
    <source>
        <strain evidence="16">BAW_Kor-Di-RS1</strain>
        <tissue evidence="16">Whole-body</tissue>
    </source>
</reference>
<keyword evidence="8 14" id="KW-0560">Oxidoreductase</keyword>
<evidence type="ECO:0000256" key="8">
    <source>
        <dbReference type="ARBA" id="ARBA00023002"/>
    </source>
</evidence>
<dbReference type="SUPFAM" id="SSF109604">
    <property type="entry name" value="HD-domain/PDEase-like"/>
    <property type="match status" value="1"/>
</dbReference>
<evidence type="ECO:0000256" key="14">
    <source>
        <dbReference type="RuleBase" id="RU367039"/>
    </source>
</evidence>
<evidence type="ECO:0000256" key="10">
    <source>
        <dbReference type="ARBA" id="ARBA00029668"/>
    </source>
</evidence>
<dbReference type="AlphaFoldDB" id="A0A835L025"/>
<feature type="binding site" evidence="13">
    <location>
        <position position="105"/>
    </location>
    <ligand>
        <name>Fe cation</name>
        <dbReference type="ChEBI" id="CHEBI:24875"/>
        <label>1</label>
    </ligand>
</feature>
<comment type="caution">
    <text evidence="16">The sequence shown here is derived from an EMBL/GenBank/DDBJ whole genome shotgun (WGS) entry which is preliminary data.</text>
</comment>
<feature type="binding site" evidence="13">
    <location>
        <position position="202"/>
    </location>
    <ligand>
        <name>Fe cation</name>
        <dbReference type="ChEBI" id="CHEBI:24875"/>
        <label>1</label>
    </ligand>
</feature>
<feature type="region of interest" description="Disordered" evidence="15">
    <location>
        <begin position="1"/>
        <end position="22"/>
    </location>
</feature>
<comment type="cofactor">
    <cofactor evidence="13 14">
        <name>Fe cation</name>
        <dbReference type="ChEBI" id="CHEBI:24875"/>
    </cofactor>
    <text evidence="13 14">Binds 2 iron ions per subunit.</text>
</comment>
<gene>
    <name evidence="16" type="ORF">HW555_010169</name>
</gene>
<dbReference type="GO" id="GO:0005737">
    <property type="term" value="C:cytoplasm"/>
    <property type="evidence" value="ECO:0007669"/>
    <property type="project" value="UniProtKB-SubCell"/>
</dbReference>
<evidence type="ECO:0000256" key="3">
    <source>
        <dbReference type="ARBA" id="ARBA00005286"/>
    </source>
</evidence>
<dbReference type="GO" id="GO:0005506">
    <property type="term" value="F:iron ion binding"/>
    <property type="evidence" value="ECO:0007669"/>
    <property type="project" value="InterPro"/>
</dbReference>
<dbReference type="UniPathway" id="UPA00111">
    <property type="reaction ID" value="UER00527"/>
</dbReference>
<accession>A0A835L025</accession>
<protein>
    <recommendedName>
        <fullName evidence="5 14">Inositol oxygenase</fullName>
        <ecNumber evidence="4 14">1.13.99.1</ecNumber>
    </recommendedName>
    <alternativeName>
        <fullName evidence="10 14">Myo-inositol oxygenase</fullName>
    </alternativeName>
</protein>
<evidence type="ECO:0000256" key="6">
    <source>
        <dbReference type="ARBA" id="ARBA00022490"/>
    </source>
</evidence>
<evidence type="ECO:0000256" key="15">
    <source>
        <dbReference type="SAM" id="MobiDB-lite"/>
    </source>
</evidence>
<dbReference type="InterPro" id="IPR007828">
    <property type="entry name" value="Inositol_oxygenase"/>
</dbReference>
<feature type="binding site" evidence="13">
    <location>
        <position position="131"/>
    </location>
    <ligand>
        <name>Fe cation</name>
        <dbReference type="ChEBI" id="CHEBI:24875"/>
        <label>1</label>
    </ligand>
</feature>
<evidence type="ECO:0000256" key="13">
    <source>
        <dbReference type="PIRSR" id="PIRSR607828-2"/>
    </source>
</evidence>
<feature type="binding site" evidence="13">
    <location>
        <position position="261"/>
    </location>
    <ligand>
        <name>Fe cation</name>
        <dbReference type="ChEBI" id="CHEBI:24875"/>
        <label>1</label>
    </ligand>
</feature>
<evidence type="ECO:0000256" key="11">
    <source>
        <dbReference type="ARBA" id="ARBA00048271"/>
    </source>
</evidence>
<dbReference type="EC" id="1.13.99.1" evidence="4 14"/>
<keyword evidence="9 13" id="KW-0408">Iron</keyword>
<dbReference type="GO" id="GO:0019310">
    <property type="term" value="P:inositol catabolic process"/>
    <property type="evidence" value="ECO:0007669"/>
    <property type="project" value="UniProtKB-UniRule"/>
</dbReference>
<dbReference type="Proteomes" id="UP000648187">
    <property type="component" value="Unassembled WGS sequence"/>
</dbReference>
<feature type="binding site" evidence="12">
    <location>
        <begin position="228"/>
        <end position="229"/>
    </location>
    <ligand>
        <name>substrate</name>
    </ligand>
</feature>
<keyword evidence="17" id="KW-1185">Reference proteome</keyword>
<evidence type="ECO:0000313" key="16">
    <source>
        <dbReference type="EMBL" id="KAF9410882.1"/>
    </source>
</evidence>
<keyword evidence="7 13" id="KW-0479">Metal-binding</keyword>